<dbReference type="RefSeq" id="WP_138616249.1">
    <property type="nucleotide sequence ID" value="NZ_VCAO01000001.1"/>
</dbReference>
<dbReference type="OrthoDB" id="197461at2"/>
<dbReference type="AlphaFoldDB" id="A0A5S3PA95"/>
<sequence length="88" mass="9779">MLLFRGREAHSRSFAKAASWRILGSIDTFLLSWFFTGSPKAAGAIATTEVLTKLVLYYFHERAWSSVSWGFKAEDAAGNEVPKPQPAE</sequence>
<dbReference type="Proteomes" id="UP000309668">
    <property type="component" value="Unassembled WGS sequence"/>
</dbReference>
<dbReference type="EMBL" id="VCAO01000001">
    <property type="protein sequence ID" value="TMM50434.1"/>
    <property type="molecule type" value="Genomic_DNA"/>
</dbReference>
<reference evidence="2 3" key="1">
    <citation type="submission" date="2019-05" db="EMBL/GenBank/DDBJ databases">
        <title>Erythrobacter marisflavi sp. nov., isolated from isolated from water of an estuary environment.</title>
        <authorList>
            <person name="Yoon J.-H."/>
        </authorList>
    </citation>
    <scope>NUCLEOTIDE SEQUENCE [LARGE SCALE GENOMIC DNA]</scope>
    <source>
        <strain evidence="2 3">KEM-5</strain>
    </source>
</reference>
<organism evidence="2 3">
    <name type="scientific">Qipengyuania marisflavi</name>
    <dbReference type="NCBI Taxonomy" id="2486356"/>
    <lineage>
        <taxon>Bacteria</taxon>
        <taxon>Pseudomonadati</taxon>
        <taxon>Pseudomonadota</taxon>
        <taxon>Alphaproteobacteria</taxon>
        <taxon>Sphingomonadales</taxon>
        <taxon>Erythrobacteraceae</taxon>
        <taxon>Qipengyuania</taxon>
    </lineage>
</organism>
<evidence type="ECO:0000313" key="3">
    <source>
        <dbReference type="Proteomes" id="UP000309668"/>
    </source>
</evidence>
<protein>
    <submittedName>
        <fullName evidence="2">DUF2061 domain-containing protein</fullName>
    </submittedName>
</protein>
<proteinExistence type="predicted"/>
<accession>A0A5S3PA95</accession>
<name>A0A5S3PA95_9SPHN</name>
<dbReference type="Pfam" id="PF09834">
    <property type="entry name" value="DUF2061"/>
    <property type="match status" value="1"/>
</dbReference>
<keyword evidence="3" id="KW-1185">Reference proteome</keyword>
<gene>
    <name evidence="2" type="ORF">FEV51_04505</name>
</gene>
<feature type="domain" description="DUF2061" evidence="1">
    <location>
        <begin position="15"/>
        <end position="65"/>
    </location>
</feature>
<dbReference type="InterPro" id="IPR018638">
    <property type="entry name" value="DUF2061_membrane"/>
</dbReference>
<comment type="caution">
    <text evidence="2">The sequence shown here is derived from an EMBL/GenBank/DDBJ whole genome shotgun (WGS) entry which is preliminary data.</text>
</comment>
<evidence type="ECO:0000313" key="2">
    <source>
        <dbReference type="EMBL" id="TMM50434.1"/>
    </source>
</evidence>
<evidence type="ECO:0000259" key="1">
    <source>
        <dbReference type="Pfam" id="PF09834"/>
    </source>
</evidence>